<evidence type="ECO:0000256" key="3">
    <source>
        <dbReference type="ARBA" id="ARBA00022989"/>
    </source>
</evidence>
<feature type="domain" description="RDD" evidence="6">
    <location>
        <begin position="31"/>
        <end position="193"/>
    </location>
</feature>
<dbReference type="InterPro" id="IPR010432">
    <property type="entry name" value="RDD"/>
</dbReference>
<evidence type="ECO:0000313" key="7">
    <source>
        <dbReference type="EMBL" id="MBV7258153.1"/>
    </source>
</evidence>
<keyword evidence="2 5" id="KW-0812">Transmembrane</keyword>
<evidence type="ECO:0000259" key="6">
    <source>
        <dbReference type="Pfam" id="PF06271"/>
    </source>
</evidence>
<dbReference type="Pfam" id="PF06271">
    <property type="entry name" value="RDD"/>
    <property type="match status" value="1"/>
</dbReference>
<comment type="caution">
    <text evidence="7">The sequence shown here is derived from an EMBL/GenBank/DDBJ whole genome shotgun (WGS) entry which is preliminary data.</text>
</comment>
<protein>
    <submittedName>
        <fullName evidence="7">RDD family protein</fullName>
    </submittedName>
</protein>
<sequence length="306" mass="33383">MNAATGIIDRTNKRERTLITPEGLAVPVTIAARGSRLGALVLDFVFIFLALLVIQIVLLLVLGGVIDDTMESLDENVSGAAEFVIIILILVVFLARYGYFLAMELGPRGATFGKRILGVRVAARNGGRLTPEAVIARNLLRDIELFMPLIFLMIAPSGEAGNAGIAGMIWFLIFMLFPFFNKDALRAGDVIAGTWVLEAPRTKLAEALSTQGAAAKGSSMVTGVKYEFGDEELSIYGEHELQTLERMLRDAQPEALSAVHETICRKIGWDPGAGDERAFLEAFYGQLRAKLEGDMRFGKRKADKFS</sequence>
<evidence type="ECO:0000256" key="5">
    <source>
        <dbReference type="SAM" id="Phobius"/>
    </source>
</evidence>
<feature type="transmembrane region" description="Helical" evidence="5">
    <location>
        <begin position="78"/>
        <end position="99"/>
    </location>
</feature>
<feature type="transmembrane region" description="Helical" evidence="5">
    <location>
        <begin position="40"/>
        <end position="66"/>
    </location>
</feature>
<dbReference type="PANTHER" id="PTHR38480">
    <property type="entry name" value="SLR0254 PROTEIN"/>
    <property type="match status" value="1"/>
</dbReference>
<name>A0A9X1F2I8_9SPHN</name>
<evidence type="ECO:0000313" key="8">
    <source>
        <dbReference type="Proteomes" id="UP001138681"/>
    </source>
</evidence>
<dbReference type="Proteomes" id="UP001138681">
    <property type="component" value="Unassembled WGS sequence"/>
</dbReference>
<gene>
    <name evidence="7" type="ORF">KCG46_01040</name>
</gene>
<keyword evidence="8" id="KW-1185">Reference proteome</keyword>
<dbReference type="RefSeq" id="WP_218403513.1">
    <property type="nucleotide sequence ID" value="NZ_JAGSPC010000001.1"/>
</dbReference>
<evidence type="ECO:0000256" key="2">
    <source>
        <dbReference type="ARBA" id="ARBA00022692"/>
    </source>
</evidence>
<evidence type="ECO:0000256" key="1">
    <source>
        <dbReference type="ARBA" id="ARBA00004141"/>
    </source>
</evidence>
<dbReference type="PANTHER" id="PTHR38480:SF1">
    <property type="entry name" value="SLR0254 PROTEIN"/>
    <property type="match status" value="1"/>
</dbReference>
<reference evidence="7" key="1">
    <citation type="submission" date="2021-04" db="EMBL/GenBank/DDBJ databases">
        <authorList>
            <person name="Pira H."/>
            <person name="Risdian C."/>
            <person name="Wink J."/>
        </authorList>
    </citation>
    <scope>NUCLEOTIDE SEQUENCE</scope>
    <source>
        <strain evidence="7">WH158</strain>
    </source>
</reference>
<keyword evidence="3 5" id="KW-1133">Transmembrane helix</keyword>
<dbReference type="EMBL" id="JAGSPC010000001">
    <property type="protein sequence ID" value="MBV7258153.1"/>
    <property type="molecule type" value="Genomic_DNA"/>
</dbReference>
<dbReference type="GO" id="GO:0016020">
    <property type="term" value="C:membrane"/>
    <property type="evidence" value="ECO:0007669"/>
    <property type="project" value="UniProtKB-SubCell"/>
</dbReference>
<organism evidence="7 8">
    <name type="scientific">Erythrobacter crassostreae</name>
    <dbReference type="NCBI Taxonomy" id="2828328"/>
    <lineage>
        <taxon>Bacteria</taxon>
        <taxon>Pseudomonadati</taxon>
        <taxon>Pseudomonadota</taxon>
        <taxon>Alphaproteobacteria</taxon>
        <taxon>Sphingomonadales</taxon>
        <taxon>Erythrobacteraceae</taxon>
        <taxon>Erythrobacter/Porphyrobacter group</taxon>
        <taxon>Erythrobacter</taxon>
    </lineage>
</organism>
<proteinExistence type="predicted"/>
<comment type="subcellular location">
    <subcellularLocation>
        <location evidence="1">Membrane</location>
        <topology evidence="1">Multi-pass membrane protein</topology>
    </subcellularLocation>
</comment>
<evidence type="ECO:0000256" key="4">
    <source>
        <dbReference type="ARBA" id="ARBA00023136"/>
    </source>
</evidence>
<dbReference type="AlphaFoldDB" id="A0A9X1F2I8"/>
<keyword evidence="4 5" id="KW-0472">Membrane</keyword>
<accession>A0A9X1F2I8</accession>